<evidence type="ECO:0008006" key="4">
    <source>
        <dbReference type="Google" id="ProtNLM"/>
    </source>
</evidence>
<keyword evidence="3" id="KW-1185">Reference proteome</keyword>
<feature type="region of interest" description="Disordered" evidence="1">
    <location>
        <begin position="39"/>
        <end position="116"/>
    </location>
</feature>
<dbReference type="EMBL" id="JACJIQ010000011">
    <property type="protein sequence ID" value="MBA9078167.1"/>
    <property type="molecule type" value="Genomic_DNA"/>
</dbReference>
<dbReference type="AlphaFoldDB" id="A0A839GTG5"/>
<gene>
    <name evidence="2" type="ORF">FHS90_002891</name>
</gene>
<evidence type="ECO:0000313" key="2">
    <source>
        <dbReference type="EMBL" id="MBA9078167.1"/>
    </source>
</evidence>
<dbReference type="RefSeq" id="WP_182513451.1">
    <property type="nucleotide sequence ID" value="NZ_JACJIQ010000011.1"/>
</dbReference>
<evidence type="ECO:0000256" key="1">
    <source>
        <dbReference type="SAM" id="MobiDB-lite"/>
    </source>
</evidence>
<comment type="caution">
    <text evidence="2">The sequence shown here is derived from an EMBL/GenBank/DDBJ whole genome shotgun (WGS) entry which is preliminary data.</text>
</comment>
<protein>
    <recommendedName>
        <fullName evidence="4">Lipoprotein</fullName>
    </recommendedName>
</protein>
<evidence type="ECO:0000313" key="3">
    <source>
        <dbReference type="Proteomes" id="UP000563094"/>
    </source>
</evidence>
<sequence>METFWSSFWKNRQKTGAAVIGWLGLGLAVACTSARDNPVLESSEPQRVYRATPTVRDMNEQSSDINRKQNIENRDPNAPANEPPAVRSQQILPGRQPVRVDTASTRTRRDTLRRRQ</sequence>
<organism evidence="2 3">
    <name type="scientific">Rufibacter quisquiliarum</name>
    <dbReference type="NCBI Taxonomy" id="1549639"/>
    <lineage>
        <taxon>Bacteria</taxon>
        <taxon>Pseudomonadati</taxon>
        <taxon>Bacteroidota</taxon>
        <taxon>Cytophagia</taxon>
        <taxon>Cytophagales</taxon>
        <taxon>Hymenobacteraceae</taxon>
        <taxon>Rufibacter</taxon>
    </lineage>
</organism>
<proteinExistence type="predicted"/>
<reference evidence="2 3" key="1">
    <citation type="submission" date="2020-08" db="EMBL/GenBank/DDBJ databases">
        <title>Genomic Encyclopedia of Type Strains, Phase IV (KMG-IV): sequencing the most valuable type-strain genomes for metagenomic binning, comparative biology and taxonomic classification.</title>
        <authorList>
            <person name="Goeker M."/>
        </authorList>
    </citation>
    <scope>NUCLEOTIDE SEQUENCE [LARGE SCALE GENOMIC DNA]</scope>
    <source>
        <strain evidence="2 3">DSM 29854</strain>
    </source>
</reference>
<accession>A0A839GTG5</accession>
<name>A0A839GTG5_9BACT</name>
<dbReference type="Proteomes" id="UP000563094">
    <property type="component" value="Unassembled WGS sequence"/>
</dbReference>
<feature type="compositionally biased region" description="Basic and acidic residues" evidence="1">
    <location>
        <begin position="65"/>
        <end position="75"/>
    </location>
</feature>